<dbReference type="KEGG" id="vsh:BSZ05_26350"/>
<keyword evidence="5" id="KW-1185">Reference proteome</keyword>
<dbReference type="EMBL" id="CP018309">
    <property type="protein sequence ID" value="ASI91540.1"/>
    <property type="molecule type" value="Genomic_DNA"/>
</dbReference>
<evidence type="ECO:0000313" key="4">
    <source>
        <dbReference type="Proteomes" id="UP000197092"/>
    </source>
</evidence>
<dbReference type="Proteomes" id="UP000197092">
    <property type="component" value="Chromosome 2"/>
</dbReference>
<evidence type="ECO:0000313" key="1">
    <source>
        <dbReference type="EMBL" id="ASI91540.1"/>
    </source>
</evidence>
<accession>A0A2S9ZGK4</accession>
<reference evidence="4" key="1">
    <citation type="submission" date="2016-12" db="EMBL/GenBank/DDBJ databases">
        <title>Comparative genomic analysis reveals the diversity, evolution, and environmental adaptation strategies of the genus Vibrio.</title>
        <authorList>
            <person name="Lin H."/>
            <person name="Wang X."/>
            <person name="Zhang X.-H."/>
        </authorList>
    </citation>
    <scope>NUCLEOTIDE SEQUENCE [LARGE SCALE GENOMIC DNA]</scope>
    <source>
        <strain evidence="4">QT6D1</strain>
    </source>
</reference>
<dbReference type="EMBL" id="NWTN01000031">
    <property type="protein sequence ID" value="PRQ64907.1"/>
    <property type="molecule type" value="Genomic_DNA"/>
</dbReference>
<dbReference type="Proteomes" id="UP000238163">
    <property type="component" value="Unassembled WGS sequence"/>
</dbReference>
<evidence type="ECO:0000313" key="5">
    <source>
        <dbReference type="Proteomes" id="UP000238163"/>
    </source>
</evidence>
<protein>
    <submittedName>
        <fullName evidence="2">Uncharacterized protein</fullName>
    </submittedName>
</protein>
<name>A0A241T8I1_9VIBR</name>
<dbReference type="AlphaFoldDB" id="A0A241T8I1"/>
<reference evidence="2" key="3">
    <citation type="journal article" date="2018" name="BMC Genomics">
        <title>Comparative genomic analysis reveals the evolution and environmental adaptation strategies of vibrios.</title>
        <authorList>
            <person name="Lin H."/>
            <person name="Yu M."/>
            <person name="Wang X."/>
            <person name="Zhang X.H."/>
        </authorList>
    </citation>
    <scope>NUCLEOTIDE SEQUENCE</scope>
    <source>
        <strain evidence="2">QT6D1</strain>
    </source>
</reference>
<reference evidence="3 5" key="2">
    <citation type="submission" date="2017-09" db="EMBL/GenBank/DDBJ databases">
        <authorList>
            <person name="Girard L."/>
            <person name="Lami R."/>
            <person name="Suzuki M."/>
            <person name="Baudart J."/>
        </authorList>
    </citation>
    <scope>NUCLEOTIDE SEQUENCE [LARGE SCALE GENOMIC DNA]</scope>
    <source>
        <strain evidence="3 5">17LN0615E</strain>
    </source>
</reference>
<sequence length="71" mass="7857">MRTVIEFTQSGRYMDRAWEGEILAEKGVQKAVSPSLAMRLVSLGSAIAIFGPDGKPLTVDDDEEFKPEDKK</sequence>
<dbReference type="RefSeq" id="WP_051868391.1">
    <property type="nucleotide sequence ID" value="NZ_CP018309.1"/>
</dbReference>
<dbReference type="EMBL" id="CP018309">
    <property type="protein sequence ID" value="ASI93258.1"/>
    <property type="molecule type" value="Genomic_DNA"/>
</dbReference>
<proteinExistence type="predicted"/>
<reference evidence="3 5" key="4">
    <citation type="submission" date="2018-03" db="EMBL/GenBank/DDBJ databases">
        <title>Genetic Diversity and Phenotypic Plasticity of AHL Mediated Quorum Sensing in Environmental Strains of Vibrio mediterranei.</title>
        <authorList>
            <person name="Lantoine F."/>
            <person name="Vouve F."/>
        </authorList>
    </citation>
    <scope>NUCLEOTIDE SEQUENCE [LARGE SCALE GENOMIC DNA]</scope>
    <source>
        <strain evidence="3 5">17LN0615E</strain>
    </source>
</reference>
<gene>
    <name evidence="1" type="ORF">BSZ05_16940</name>
    <name evidence="2" type="ORF">BSZ05_26350</name>
    <name evidence="3" type="ORF">COR51_24915</name>
</gene>
<dbReference type="KEGG" id="vsh:BSZ05_16940"/>
<organism evidence="2 4">
    <name type="scientific">Vibrio mediterranei</name>
    <dbReference type="NCBI Taxonomy" id="689"/>
    <lineage>
        <taxon>Bacteria</taxon>
        <taxon>Pseudomonadati</taxon>
        <taxon>Pseudomonadota</taxon>
        <taxon>Gammaproteobacteria</taxon>
        <taxon>Vibrionales</taxon>
        <taxon>Vibrionaceae</taxon>
        <taxon>Vibrio</taxon>
    </lineage>
</organism>
<accession>A0A241T8I1</accession>
<evidence type="ECO:0000313" key="2">
    <source>
        <dbReference type="EMBL" id="ASI93258.1"/>
    </source>
</evidence>
<evidence type="ECO:0000313" key="3">
    <source>
        <dbReference type="EMBL" id="PRQ64907.1"/>
    </source>
</evidence>